<evidence type="ECO:0000313" key="3">
    <source>
        <dbReference type="Proteomes" id="UP000237755"/>
    </source>
</evidence>
<proteinExistence type="predicted"/>
<keyword evidence="3" id="KW-1185">Reference proteome</keyword>
<dbReference type="Proteomes" id="UP000237755">
    <property type="component" value="Unassembled WGS sequence"/>
</dbReference>
<name>A0ABX5AQB6_9MICO</name>
<sequence length="61" mass="6086">MFMDLQGNVTAGTGDGHLQSGGGQADLGRALRAAGGTVCGVAVLAETRLRNPPAETRGTFG</sequence>
<organism evidence="2 3">
    <name type="scientific">Microterricola pindariensis</name>
    <dbReference type="NCBI Taxonomy" id="478010"/>
    <lineage>
        <taxon>Bacteria</taxon>
        <taxon>Bacillati</taxon>
        <taxon>Actinomycetota</taxon>
        <taxon>Actinomycetes</taxon>
        <taxon>Micrococcales</taxon>
        <taxon>Microbacteriaceae</taxon>
        <taxon>Microterricola</taxon>
    </lineage>
</organism>
<protein>
    <submittedName>
        <fullName evidence="2">Uncharacterized protein</fullName>
    </submittedName>
</protein>
<gene>
    <name evidence="2" type="ORF">GY24_17305</name>
</gene>
<evidence type="ECO:0000313" key="2">
    <source>
        <dbReference type="EMBL" id="PPL14044.1"/>
    </source>
</evidence>
<feature type="region of interest" description="Disordered" evidence="1">
    <location>
        <begin position="1"/>
        <end position="20"/>
    </location>
</feature>
<evidence type="ECO:0000256" key="1">
    <source>
        <dbReference type="SAM" id="MobiDB-lite"/>
    </source>
</evidence>
<dbReference type="EMBL" id="MPZN01000139">
    <property type="protein sequence ID" value="PPL14044.1"/>
    <property type="molecule type" value="Genomic_DNA"/>
</dbReference>
<reference evidence="2 3" key="1">
    <citation type="journal article" date="2008" name="Int. J. Syst. Evol. Microbiol.">
        <title>Leifsonia pindariensis sp. nov., isolated from the Pindari glacier of the Indian Himalayas, and emended description of the genus Leifsonia.</title>
        <authorList>
            <person name="Reddy G.S."/>
            <person name="Prabagaran S.R."/>
            <person name="Shivaji S."/>
        </authorList>
    </citation>
    <scope>NUCLEOTIDE SEQUENCE [LARGE SCALE GENOMIC DNA]</scope>
    <source>
        <strain evidence="2 3">PON 10</strain>
    </source>
</reference>
<comment type="caution">
    <text evidence="2">The sequence shown here is derived from an EMBL/GenBank/DDBJ whole genome shotgun (WGS) entry which is preliminary data.</text>
</comment>
<accession>A0ABX5AQB6</accession>